<evidence type="ECO:0000256" key="9">
    <source>
        <dbReference type="ARBA" id="ARBA00031306"/>
    </source>
</evidence>
<dbReference type="AlphaFoldDB" id="A0A3B1DSY2"/>
<dbReference type="PANTHER" id="PTHR30040:SF2">
    <property type="entry name" value="FAD:PROTEIN FMN TRANSFERASE"/>
    <property type="match status" value="1"/>
</dbReference>
<dbReference type="PROSITE" id="PS51257">
    <property type="entry name" value="PROKAR_LIPOPROTEIN"/>
    <property type="match status" value="1"/>
</dbReference>
<keyword evidence="7" id="KW-0274">FAD</keyword>
<reference evidence="11" key="1">
    <citation type="submission" date="2018-06" db="EMBL/GenBank/DDBJ databases">
        <authorList>
            <person name="Zhirakovskaya E."/>
        </authorList>
    </citation>
    <scope>NUCLEOTIDE SEQUENCE</scope>
</reference>
<name>A0A3B1DSY2_9ZZZZ</name>
<dbReference type="SUPFAM" id="SSF143631">
    <property type="entry name" value="ApbE-like"/>
    <property type="match status" value="1"/>
</dbReference>
<dbReference type="EMBL" id="UOGL01000612">
    <property type="protein sequence ID" value="VAX42031.1"/>
    <property type="molecule type" value="Genomic_DNA"/>
</dbReference>
<comment type="catalytic activity">
    <reaction evidence="10">
        <text>L-threonyl-[protein] + FAD = FMN-L-threonyl-[protein] + AMP + H(+)</text>
        <dbReference type="Rhea" id="RHEA:36847"/>
        <dbReference type="Rhea" id="RHEA-COMP:11060"/>
        <dbReference type="Rhea" id="RHEA-COMP:11061"/>
        <dbReference type="ChEBI" id="CHEBI:15378"/>
        <dbReference type="ChEBI" id="CHEBI:30013"/>
        <dbReference type="ChEBI" id="CHEBI:57692"/>
        <dbReference type="ChEBI" id="CHEBI:74257"/>
        <dbReference type="ChEBI" id="CHEBI:456215"/>
        <dbReference type="EC" id="2.7.1.180"/>
    </reaction>
</comment>
<dbReference type="InterPro" id="IPR024932">
    <property type="entry name" value="ApbE"/>
</dbReference>
<evidence type="ECO:0000256" key="8">
    <source>
        <dbReference type="ARBA" id="ARBA00022842"/>
    </source>
</evidence>
<keyword evidence="8" id="KW-0460">Magnesium</keyword>
<keyword evidence="4" id="KW-0285">Flavoprotein</keyword>
<proteinExistence type="predicted"/>
<protein>
    <recommendedName>
        <fullName evidence="3">FAD:protein FMN transferase</fullName>
        <ecNumber evidence="2">2.7.1.180</ecNumber>
    </recommendedName>
    <alternativeName>
        <fullName evidence="9">Flavin transferase</fullName>
    </alternativeName>
</protein>
<evidence type="ECO:0000256" key="10">
    <source>
        <dbReference type="ARBA" id="ARBA00048540"/>
    </source>
</evidence>
<accession>A0A3B1DSY2</accession>
<dbReference type="PANTHER" id="PTHR30040">
    <property type="entry name" value="THIAMINE BIOSYNTHESIS LIPOPROTEIN APBE"/>
    <property type="match status" value="1"/>
</dbReference>
<dbReference type="Pfam" id="PF02424">
    <property type="entry name" value="ApbE"/>
    <property type="match status" value="1"/>
</dbReference>
<dbReference type="GO" id="GO:0016740">
    <property type="term" value="F:transferase activity"/>
    <property type="evidence" value="ECO:0007669"/>
    <property type="project" value="UniProtKB-KW"/>
</dbReference>
<keyword evidence="6" id="KW-0479">Metal-binding</keyword>
<evidence type="ECO:0000313" key="11">
    <source>
        <dbReference type="EMBL" id="VAX42031.1"/>
    </source>
</evidence>
<gene>
    <name evidence="11" type="ORF">MNBD_PLANCTO02-1205</name>
</gene>
<sequence>MSHQKKWMKYFVGVGLMLGCQLWVGTTAYGGEPLVQQHVAKQEALHRFTFEQKQMGVSFKFVLYAKNKATANKAAQFAYNKVNELNSIFSDYDPKSKLMLLCATSKKGHPVKVSSDLLEVLLSAQVLSCKSDGAFDVTVGPMVKAWRRARHSRMLPSKRKIEMLKKRVGWQYLSINLVKGTVELQKEKMLLDLGGIAKGYAADEALKVL</sequence>
<evidence type="ECO:0000256" key="3">
    <source>
        <dbReference type="ARBA" id="ARBA00016337"/>
    </source>
</evidence>
<evidence type="ECO:0000256" key="1">
    <source>
        <dbReference type="ARBA" id="ARBA00001946"/>
    </source>
</evidence>
<dbReference type="InterPro" id="IPR003374">
    <property type="entry name" value="ApbE-like_sf"/>
</dbReference>
<evidence type="ECO:0000256" key="7">
    <source>
        <dbReference type="ARBA" id="ARBA00022827"/>
    </source>
</evidence>
<dbReference type="Gene3D" id="3.10.520.10">
    <property type="entry name" value="ApbE-like domains"/>
    <property type="match status" value="1"/>
</dbReference>
<comment type="cofactor">
    <cofactor evidence="1">
        <name>Mg(2+)</name>
        <dbReference type="ChEBI" id="CHEBI:18420"/>
    </cofactor>
</comment>
<feature type="non-terminal residue" evidence="11">
    <location>
        <position position="209"/>
    </location>
</feature>
<keyword evidence="5" id="KW-0808">Transferase</keyword>
<evidence type="ECO:0000256" key="2">
    <source>
        <dbReference type="ARBA" id="ARBA00011955"/>
    </source>
</evidence>
<organism evidence="11">
    <name type="scientific">hydrothermal vent metagenome</name>
    <dbReference type="NCBI Taxonomy" id="652676"/>
    <lineage>
        <taxon>unclassified sequences</taxon>
        <taxon>metagenomes</taxon>
        <taxon>ecological metagenomes</taxon>
    </lineage>
</organism>
<dbReference type="EC" id="2.7.1.180" evidence="2"/>
<evidence type="ECO:0000256" key="4">
    <source>
        <dbReference type="ARBA" id="ARBA00022630"/>
    </source>
</evidence>
<evidence type="ECO:0000256" key="6">
    <source>
        <dbReference type="ARBA" id="ARBA00022723"/>
    </source>
</evidence>
<evidence type="ECO:0000256" key="5">
    <source>
        <dbReference type="ARBA" id="ARBA00022679"/>
    </source>
</evidence>
<dbReference type="GO" id="GO:0046872">
    <property type="term" value="F:metal ion binding"/>
    <property type="evidence" value="ECO:0007669"/>
    <property type="project" value="UniProtKB-KW"/>
</dbReference>